<dbReference type="Proteomes" id="UP000001596">
    <property type="component" value="Chromosome 2"/>
</dbReference>
<feature type="transmembrane region" description="Helical" evidence="7">
    <location>
        <begin position="143"/>
        <end position="163"/>
    </location>
</feature>
<evidence type="ECO:0000256" key="5">
    <source>
        <dbReference type="ARBA" id="ARBA00023136"/>
    </source>
</evidence>
<evidence type="ECO:0000256" key="1">
    <source>
        <dbReference type="ARBA" id="ARBA00004651"/>
    </source>
</evidence>
<feature type="transmembrane region" description="Helical" evidence="7">
    <location>
        <begin position="272"/>
        <end position="295"/>
    </location>
</feature>
<dbReference type="KEGG" id="avi:Avi_5657"/>
<evidence type="ECO:0000256" key="6">
    <source>
        <dbReference type="SAM" id="MobiDB-lite"/>
    </source>
</evidence>
<dbReference type="Pfam" id="PF02653">
    <property type="entry name" value="BPD_transp_2"/>
    <property type="match status" value="1"/>
</dbReference>
<dbReference type="STRING" id="311402.Avi_5657"/>
<dbReference type="EMBL" id="CP000634">
    <property type="protein sequence ID" value="ACM38744.1"/>
    <property type="molecule type" value="Genomic_DNA"/>
</dbReference>
<feature type="transmembrane region" description="Helical" evidence="7">
    <location>
        <begin position="323"/>
        <end position="342"/>
    </location>
</feature>
<name>B9K1J6_ALLAM</name>
<feature type="transmembrane region" description="Helical" evidence="7">
    <location>
        <begin position="44"/>
        <end position="65"/>
    </location>
</feature>
<reference evidence="8 9" key="1">
    <citation type="journal article" date="2009" name="J. Bacteriol.">
        <title>Genome sequences of three Agrobacterium biovars help elucidate the evolution of multichromosome genomes in bacteria.</title>
        <authorList>
            <person name="Slater S.C."/>
            <person name="Goldman B.S."/>
            <person name="Goodner B."/>
            <person name="Setubal J.C."/>
            <person name="Farrand S.K."/>
            <person name="Nester E.W."/>
            <person name="Burr T.J."/>
            <person name="Banta L."/>
            <person name="Dickerman A.W."/>
            <person name="Paulsen I."/>
            <person name="Otten L."/>
            <person name="Suen G."/>
            <person name="Welch R."/>
            <person name="Almeida N.F."/>
            <person name="Arnold F."/>
            <person name="Burton O.T."/>
            <person name="Du Z."/>
            <person name="Ewing A."/>
            <person name="Godsy E."/>
            <person name="Heisel S."/>
            <person name="Houmiel K.L."/>
            <person name="Jhaveri J."/>
            <person name="Lu J."/>
            <person name="Miller N.M."/>
            <person name="Norton S."/>
            <person name="Chen Q."/>
            <person name="Phoolcharoen W."/>
            <person name="Ohlin V."/>
            <person name="Ondrusek D."/>
            <person name="Pride N."/>
            <person name="Stricklin S.L."/>
            <person name="Sun J."/>
            <person name="Wheeler C."/>
            <person name="Wilson L."/>
            <person name="Zhu H."/>
            <person name="Wood D.W."/>
        </authorList>
    </citation>
    <scope>NUCLEOTIDE SEQUENCE [LARGE SCALE GENOMIC DNA]</scope>
    <source>
        <strain evidence="9">S4 / ATCC BAA-846</strain>
    </source>
</reference>
<organism evidence="8 9">
    <name type="scientific">Allorhizobium ampelinum (strain ATCC BAA-846 / DSM 112012 / S4)</name>
    <name type="common">Agrobacterium vitis (strain S4)</name>
    <dbReference type="NCBI Taxonomy" id="311402"/>
    <lineage>
        <taxon>Bacteria</taxon>
        <taxon>Pseudomonadati</taxon>
        <taxon>Pseudomonadota</taxon>
        <taxon>Alphaproteobacteria</taxon>
        <taxon>Hyphomicrobiales</taxon>
        <taxon>Rhizobiaceae</taxon>
        <taxon>Rhizobium/Agrobacterium group</taxon>
        <taxon>Allorhizobium</taxon>
        <taxon>Allorhizobium ampelinum</taxon>
    </lineage>
</organism>
<evidence type="ECO:0000256" key="2">
    <source>
        <dbReference type="ARBA" id="ARBA00022475"/>
    </source>
</evidence>
<feature type="transmembrane region" description="Helical" evidence="7">
    <location>
        <begin position="301"/>
        <end position="318"/>
    </location>
</feature>
<dbReference type="PANTHER" id="PTHR47089:SF1">
    <property type="entry name" value="GUANOSINE ABC TRANSPORTER PERMEASE PROTEIN NUPP"/>
    <property type="match status" value="1"/>
</dbReference>
<keyword evidence="5 7" id="KW-0472">Membrane</keyword>
<dbReference type="AlphaFoldDB" id="B9K1J6"/>
<evidence type="ECO:0000256" key="7">
    <source>
        <dbReference type="SAM" id="Phobius"/>
    </source>
</evidence>
<dbReference type="eggNOG" id="COG4603">
    <property type="taxonomic scope" value="Bacteria"/>
</dbReference>
<evidence type="ECO:0000313" key="8">
    <source>
        <dbReference type="EMBL" id="ACM38744.1"/>
    </source>
</evidence>
<evidence type="ECO:0000313" key="9">
    <source>
        <dbReference type="Proteomes" id="UP000001596"/>
    </source>
</evidence>
<feature type="transmembrane region" description="Helical" evidence="7">
    <location>
        <begin position="119"/>
        <end position="137"/>
    </location>
</feature>
<feature type="transmembrane region" description="Helical" evidence="7">
    <location>
        <begin position="354"/>
        <end position="374"/>
    </location>
</feature>
<feature type="compositionally biased region" description="Polar residues" evidence="6">
    <location>
        <begin position="1"/>
        <end position="15"/>
    </location>
</feature>
<accession>B9K1J6</accession>
<dbReference type="GO" id="GO:0005886">
    <property type="term" value="C:plasma membrane"/>
    <property type="evidence" value="ECO:0007669"/>
    <property type="project" value="UniProtKB-SubCell"/>
</dbReference>
<keyword evidence="4 7" id="KW-1133">Transmembrane helix</keyword>
<gene>
    <name evidence="8" type="ordered locus">Avi_5657</name>
</gene>
<evidence type="ECO:0000256" key="4">
    <source>
        <dbReference type="ARBA" id="ARBA00022989"/>
    </source>
</evidence>
<evidence type="ECO:0000256" key="3">
    <source>
        <dbReference type="ARBA" id="ARBA00022692"/>
    </source>
</evidence>
<sequence length="392" mass="40750">MEARAMTTTPESRTPQPHGLQPKSAGRHALRPVVEWLARRAEPVAITLLAVLMGLGLFSLFIIAIGKSPLQLFQLMFAGGFGSWFSLQNALSRAAPLLLTALCVALPARLGLTIIGAEGALVLGGLAAAAIAVPLAPGFSPPALWLIMGLCAMLAGGVWIGFAGALKHYRGVNETISSLLLAYIAIALMNHLIEGPLRDPASLNKPSTLPLPAADMIGKIPGMDVHWGLAVGVIACILSYIVIEWTSIGFAARIAGGNMRAAQIQGLPVGRLIVGFTALAGGFAGLAGMIEVAAVQGSANGALVAGYGYTGILVAFLARQNPLAIIPVAIFLGGITASGGLIQRRMGLPDATVLVLQGTLFVVILFCETLYGRFRVFNPELWKQPDAAKGAQ</sequence>
<feature type="transmembrane region" description="Helical" evidence="7">
    <location>
        <begin position="225"/>
        <end position="251"/>
    </location>
</feature>
<keyword evidence="2" id="KW-1003">Cell membrane</keyword>
<feature type="region of interest" description="Disordered" evidence="6">
    <location>
        <begin position="1"/>
        <end position="26"/>
    </location>
</feature>
<dbReference type="PANTHER" id="PTHR47089">
    <property type="entry name" value="ABC TRANSPORTER, PERMEASE PROTEIN"/>
    <property type="match status" value="1"/>
</dbReference>
<dbReference type="InterPro" id="IPR001851">
    <property type="entry name" value="ABC_transp_permease"/>
</dbReference>
<dbReference type="HOGENOM" id="CLU_040769_0_0_5"/>
<dbReference type="CDD" id="cd06580">
    <property type="entry name" value="TM_PBP1_transp_TpRbsC_like"/>
    <property type="match status" value="1"/>
</dbReference>
<proteinExistence type="predicted"/>
<protein>
    <submittedName>
        <fullName evidence="8">ABC transporter membrane spanning protein (Sugar)</fullName>
    </submittedName>
</protein>
<keyword evidence="9" id="KW-1185">Reference proteome</keyword>
<feature type="transmembrane region" description="Helical" evidence="7">
    <location>
        <begin position="175"/>
        <end position="193"/>
    </location>
</feature>
<dbReference type="GO" id="GO:0022857">
    <property type="term" value="F:transmembrane transporter activity"/>
    <property type="evidence" value="ECO:0007669"/>
    <property type="project" value="InterPro"/>
</dbReference>
<comment type="subcellular location">
    <subcellularLocation>
        <location evidence="1">Cell membrane</location>
        <topology evidence="1">Multi-pass membrane protein</topology>
    </subcellularLocation>
</comment>
<keyword evidence="3 7" id="KW-0812">Transmembrane</keyword>